<comment type="caution">
    <text evidence="1">The sequence shown here is derived from an EMBL/GenBank/DDBJ whole genome shotgun (WGS) entry which is preliminary data.</text>
</comment>
<dbReference type="RefSeq" id="WP_310369303.1">
    <property type="nucleotide sequence ID" value="NZ_JAVDYB010000001.1"/>
</dbReference>
<keyword evidence="2" id="KW-1185">Reference proteome</keyword>
<proteinExistence type="predicted"/>
<dbReference type="Proteomes" id="UP001183643">
    <property type="component" value="Unassembled WGS sequence"/>
</dbReference>
<name>A0AAE3YNK0_9ACTN</name>
<reference evidence="1" key="1">
    <citation type="submission" date="2023-07" db="EMBL/GenBank/DDBJ databases">
        <title>Sequencing the genomes of 1000 actinobacteria strains.</title>
        <authorList>
            <person name="Klenk H.-P."/>
        </authorList>
    </citation>
    <scope>NUCLEOTIDE SEQUENCE</scope>
    <source>
        <strain evidence="1">DSM 44707</strain>
    </source>
</reference>
<protein>
    <submittedName>
        <fullName evidence="1">Uncharacterized protein</fullName>
    </submittedName>
</protein>
<evidence type="ECO:0000313" key="1">
    <source>
        <dbReference type="EMBL" id="MDR7277103.1"/>
    </source>
</evidence>
<dbReference type="EMBL" id="JAVDYB010000001">
    <property type="protein sequence ID" value="MDR7277103.1"/>
    <property type="molecule type" value="Genomic_DNA"/>
</dbReference>
<dbReference type="AlphaFoldDB" id="A0AAE3YNK0"/>
<evidence type="ECO:0000313" key="2">
    <source>
        <dbReference type="Proteomes" id="UP001183643"/>
    </source>
</evidence>
<organism evidence="1 2">
    <name type="scientific">Catenuloplanes atrovinosus</name>
    <dbReference type="NCBI Taxonomy" id="137266"/>
    <lineage>
        <taxon>Bacteria</taxon>
        <taxon>Bacillati</taxon>
        <taxon>Actinomycetota</taxon>
        <taxon>Actinomycetes</taxon>
        <taxon>Micromonosporales</taxon>
        <taxon>Micromonosporaceae</taxon>
        <taxon>Catenuloplanes</taxon>
    </lineage>
</organism>
<gene>
    <name evidence="1" type="ORF">J2S41_003881</name>
</gene>
<accession>A0AAE3YNK0</accession>
<sequence length="121" mass="12872">MPEPSATSGTGPMVAEASYRELQLCALGRTPAERSESPRLRPEDARDLLTRLNALPTEPPGPGCDGVPASPTHLLVLRDGARSVVVSLDTGPCDTVLHSTGVRYGAGEIHRLAEELIAEYR</sequence>